<reference evidence="6" key="1">
    <citation type="submission" date="2019-10" db="EMBL/GenBank/DDBJ databases">
        <authorList>
            <person name="Zhang R."/>
            <person name="Pan Y."/>
            <person name="Wang J."/>
            <person name="Ma R."/>
            <person name="Yu S."/>
        </authorList>
    </citation>
    <scope>NUCLEOTIDE SEQUENCE</scope>
    <source>
        <strain evidence="6">LA-IB0</strain>
        <tissue evidence="6">Leaf</tissue>
    </source>
</reference>
<dbReference type="InterPro" id="IPR035669">
    <property type="entry name" value="SGNH_plant_lipase-like"/>
</dbReference>
<dbReference type="SUPFAM" id="SSF52266">
    <property type="entry name" value="SGNH hydrolase"/>
    <property type="match status" value="1"/>
</dbReference>
<organism evidence="6 7">
    <name type="scientific">Buddleja alternifolia</name>
    <dbReference type="NCBI Taxonomy" id="168488"/>
    <lineage>
        <taxon>Eukaryota</taxon>
        <taxon>Viridiplantae</taxon>
        <taxon>Streptophyta</taxon>
        <taxon>Embryophyta</taxon>
        <taxon>Tracheophyta</taxon>
        <taxon>Spermatophyta</taxon>
        <taxon>Magnoliopsida</taxon>
        <taxon>eudicotyledons</taxon>
        <taxon>Gunneridae</taxon>
        <taxon>Pentapetalae</taxon>
        <taxon>asterids</taxon>
        <taxon>lamiids</taxon>
        <taxon>Lamiales</taxon>
        <taxon>Scrophulariaceae</taxon>
        <taxon>Buddlejeae</taxon>
        <taxon>Buddleja</taxon>
    </lineage>
</organism>
<dbReference type="GO" id="GO:0016788">
    <property type="term" value="F:hydrolase activity, acting on ester bonds"/>
    <property type="evidence" value="ECO:0007669"/>
    <property type="project" value="InterPro"/>
</dbReference>
<dbReference type="AlphaFoldDB" id="A0AAV6WB65"/>
<dbReference type="EMBL" id="WHWC01000017">
    <property type="protein sequence ID" value="KAG8365975.1"/>
    <property type="molecule type" value="Genomic_DNA"/>
</dbReference>
<keyword evidence="3" id="KW-0378">Hydrolase</keyword>
<dbReference type="PANTHER" id="PTHR22835">
    <property type="entry name" value="ZINC FINGER FYVE DOMAIN CONTAINING PROTEIN"/>
    <property type="match status" value="1"/>
</dbReference>
<dbReference type="Gene3D" id="3.40.50.1110">
    <property type="entry name" value="SGNH hydrolase"/>
    <property type="match status" value="1"/>
</dbReference>
<keyword evidence="2 5" id="KW-0732">Signal</keyword>
<feature type="chain" id="PRO_5043574465" evidence="5">
    <location>
        <begin position="24"/>
        <end position="405"/>
    </location>
</feature>
<comment type="caution">
    <text evidence="6">The sequence shown here is derived from an EMBL/GenBank/DDBJ whole genome shotgun (WGS) entry which is preliminary data.</text>
</comment>
<evidence type="ECO:0000256" key="3">
    <source>
        <dbReference type="ARBA" id="ARBA00022801"/>
    </source>
</evidence>
<gene>
    <name evidence="6" type="ORF">BUALT_Bualt17G0028000</name>
</gene>
<evidence type="ECO:0000256" key="5">
    <source>
        <dbReference type="SAM" id="SignalP"/>
    </source>
</evidence>
<protein>
    <submittedName>
        <fullName evidence="6">Uncharacterized protein</fullName>
    </submittedName>
</protein>
<comment type="similarity">
    <text evidence="1">Belongs to the 'GDSL' lipolytic enzyme family.</text>
</comment>
<evidence type="ECO:0000256" key="2">
    <source>
        <dbReference type="ARBA" id="ARBA00022729"/>
    </source>
</evidence>
<dbReference type="InterPro" id="IPR001087">
    <property type="entry name" value="GDSL"/>
</dbReference>
<accession>A0AAV6WB65</accession>
<dbReference type="PANTHER" id="PTHR22835:SF532">
    <property type="entry name" value="SERINE-RICH ADHESIN FOR PLATELETS-LIKE ISOFORM X1"/>
    <property type="match status" value="1"/>
</dbReference>
<keyword evidence="4" id="KW-0325">Glycoprotein</keyword>
<evidence type="ECO:0000313" key="6">
    <source>
        <dbReference type="EMBL" id="KAG8365975.1"/>
    </source>
</evidence>
<dbReference type="InterPro" id="IPR036514">
    <property type="entry name" value="SGNH_hydro_sf"/>
</dbReference>
<dbReference type="Proteomes" id="UP000826271">
    <property type="component" value="Unassembled WGS sequence"/>
</dbReference>
<keyword evidence="7" id="KW-1185">Reference proteome</keyword>
<dbReference type="CDD" id="cd01837">
    <property type="entry name" value="SGNH_plant_lipase_like"/>
    <property type="match status" value="1"/>
</dbReference>
<evidence type="ECO:0000256" key="1">
    <source>
        <dbReference type="ARBA" id="ARBA00008668"/>
    </source>
</evidence>
<name>A0AAV6WB65_9LAMI</name>
<dbReference type="Pfam" id="PF00657">
    <property type="entry name" value="Lipase_GDSL"/>
    <property type="match status" value="1"/>
</dbReference>
<evidence type="ECO:0000313" key="7">
    <source>
        <dbReference type="Proteomes" id="UP000826271"/>
    </source>
</evidence>
<proteinExistence type="inferred from homology"/>
<sequence>MTNSMHQSLSLTFIFLLFSISSAHNDSHVETNPSCAETNPSHVETNPDLQINFKGSFSKVFAFGDSYTDTGNAHFLGGLNVTFSPGDKSSPENSSPVSNYTNRMCNGRLVLDFLSEALNLPPIPAYKEPSANFNNGVNFAIAGSTVFTGDHFSSKNVSNLIWKGIPMAFQTQMDWFNKYMTEAGCKGGGEGPCKAMMDNALFWLGEMGVVDYGRAQGSSAALQWLREVSVKNVGKLLEMLLERGAKYVVVQGLPPVGCLPLDISLCPLKALDRMGCAAAVNKAVMIHNQILKKKLENLRKAHPNCKIVYADYWNAYLTLLLNAKKYNIEEPFKACCGSGGGKFNFNKKLLCGSPGTSVCKDPSKYMSWDGIHLTEASYKHLADLFLNQGFCSPSFSDLIKGKKII</sequence>
<evidence type="ECO:0000256" key="4">
    <source>
        <dbReference type="ARBA" id="ARBA00023180"/>
    </source>
</evidence>
<feature type="signal peptide" evidence="5">
    <location>
        <begin position="1"/>
        <end position="23"/>
    </location>
</feature>